<proteinExistence type="predicted"/>
<name>A0AAV8RKE2_ENSVE</name>
<keyword evidence="3" id="KW-1185">Reference proteome</keyword>
<gene>
    <name evidence="2" type="ORF">OPV22_010009</name>
</gene>
<dbReference type="AlphaFoldDB" id="A0AAV8RKE2"/>
<feature type="region of interest" description="Disordered" evidence="1">
    <location>
        <begin position="83"/>
        <end position="108"/>
    </location>
</feature>
<feature type="region of interest" description="Disordered" evidence="1">
    <location>
        <begin position="160"/>
        <end position="179"/>
    </location>
</feature>
<evidence type="ECO:0000313" key="3">
    <source>
        <dbReference type="Proteomes" id="UP001222027"/>
    </source>
</evidence>
<reference evidence="2 3" key="1">
    <citation type="submission" date="2022-12" db="EMBL/GenBank/DDBJ databases">
        <title>Chromosome-scale assembly of the Ensete ventricosum genome.</title>
        <authorList>
            <person name="Dussert Y."/>
            <person name="Stocks J."/>
            <person name="Wendawek A."/>
            <person name="Woldeyes F."/>
            <person name="Nichols R.A."/>
            <person name="Borrell J.S."/>
        </authorList>
    </citation>
    <scope>NUCLEOTIDE SEQUENCE [LARGE SCALE GENOMIC DNA]</scope>
    <source>
        <strain evidence="3">cv. Maze</strain>
        <tissue evidence="2">Seeds</tissue>
    </source>
</reference>
<accession>A0AAV8RKE2</accession>
<dbReference type="Proteomes" id="UP001222027">
    <property type="component" value="Unassembled WGS sequence"/>
</dbReference>
<protein>
    <submittedName>
        <fullName evidence="2">Uncharacterized protein</fullName>
    </submittedName>
</protein>
<dbReference type="EMBL" id="JAQQAF010000003">
    <property type="protein sequence ID" value="KAJ8499457.1"/>
    <property type="molecule type" value="Genomic_DNA"/>
</dbReference>
<sequence>MVKRAAVKAAALYVRRRRWTTMHERKVTWGGLMTRVRARRTASYDSDSYAQNFDDGGWKGEEAEYWRTGSFAYRFGQPSRSRLQQVSEEEKVASPPPGHTVNDPNVSAGGVVDLGTDKGRGVLGRGGVGAGKLALRYRAVPLVIGAVARLLPRQPAVLANPPGAGRGGGASSLEIAASSSEKSTVVRRIRCCCSNLWKRQQPGRRKKGRPSAPGAVSPDGRGGRRGPGWRSFSNRCSRA</sequence>
<organism evidence="2 3">
    <name type="scientific">Ensete ventricosum</name>
    <name type="common">Abyssinian banana</name>
    <name type="synonym">Musa ensete</name>
    <dbReference type="NCBI Taxonomy" id="4639"/>
    <lineage>
        <taxon>Eukaryota</taxon>
        <taxon>Viridiplantae</taxon>
        <taxon>Streptophyta</taxon>
        <taxon>Embryophyta</taxon>
        <taxon>Tracheophyta</taxon>
        <taxon>Spermatophyta</taxon>
        <taxon>Magnoliopsida</taxon>
        <taxon>Liliopsida</taxon>
        <taxon>Zingiberales</taxon>
        <taxon>Musaceae</taxon>
        <taxon>Ensete</taxon>
    </lineage>
</organism>
<comment type="caution">
    <text evidence="2">The sequence shown here is derived from an EMBL/GenBank/DDBJ whole genome shotgun (WGS) entry which is preliminary data.</text>
</comment>
<feature type="region of interest" description="Disordered" evidence="1">
    <location>
        <begin position="199"/>
        <end position="239"/>
    </location>
</feature>
<evidence type="ECO:0000256" key="1">
    <source>
        <dbReference type="SAM" id="MobiDB-lite"/>
    </source>
</evidence>
<evidence type="ECO:0000313" key="2">
    <source>
        <dbReference type="EMBL" id="KAJ8499457.1"/>
    </source>
</evidence>